<dbReference type="Proteomes" id="UP001556040">
    <property type="component" value="Unassembled WGS sequence"/>
</dbReference>
<feature type="region of interest" description="Disordered" evidence="2">
    <location>
        <begin position="163"/>
        <end position="182"/>
    </location>
</feature>
<evidence type="ECO:0000259" key="3">
    <source>
        <dbReference type="Pfam" id="PF00156"/>
    </source>
</evidence>
<dbReference type="InterPro" id="IPR051910">
    <property type="entry name" value="ComF/GntX_DNA_util-trans"/>
</dbReference>
<gene>
    <name evidence="4" type="ORF">AB1471_10695</name>
</gene>
<dbReference type="PANTHER" id="PTHR47505:SF1">
    <property type="entry name" value="DNA UTILIZATION PROTEIN YHGH"/>
    <property type="match status" value="1"/>
</dbReference>
<proteinExistence type="inferred from homology"/>
<dbReference type="Gene3D" id="3.40.50.2020">
    <property type="match status" value="1"/>
</dbReference>
<reference evidence="4 5" key="1">
    <citation type="journal article" date="1979" name="Int. J. Syst. Evol. Microbiol.">
        <title>Bacillus globisporus subsp. marinus subsp. nov.</title>
        <authorList>
            <person name="Liu H."/>
        </authorList>
    </citation>
    <scope>NUCLEOTIDE SEQUENCE [LARGE SCALE GENOMIC DNA]</scope>
    <source>
        <strain evidence="4 5">DSM 1297</strain>
    </source>
</reference>
<keyword evidence="5" id="KW-1185">Reference proteome</keyword>
<name>A0ABV3Q4K6_9BACL</name>
<dbReference type="RefSeq" id="WP_367779757.1">
    <property type="nucleotide sequence ID" value="NZ_JBFMIA010000009.1"/>
</dbReference>
<dbReference type="SUPFAM" id="SSF53271">
    <property type="entry name" value="PRTase-like"/>
    <property type="match status" value="1"/>
</dbReference>
<accession>A0ABV3Q4K6</accession>
<comment type="similarity">
    <text evidence="1">Belongs to the ComF/GntX family.</text>
</comment>
<dbReference type="CDD" id="cd06223">
    <property type="entry name" value="PRTases_typeI"/>
    <property type="match status" value="1"/>
</dbReference>
<comment type="caution">
    <text evidence="4">The sequence shown here is derived from an EMBL/GenBank/DDBJ whole genome shotgun (WGS) entry which is preliminary data.</text>
</comment>
<organism evidence="4 5">
    <name type="scientific">Jeotgalibacillus marinus</name>
    <dbReference type="NCBI Taxonomy" id="86667"/>
    <lineage>
        <taxon>Bacteria</taxon>
        <taxon>Bacillati</taxon>
        <taxon>Bacillota</taxon>
        <taxon>Bacilli</taxon>
        <taxon>Bacillales</taxon>
        <taxon>Caryophanaceae</taxon>
        <taxon>Jeotgalibacillus</taxon>
    </lineage>
</organism>
<dbReference type="Pfam" id="PF00156">
    <property type="entry name" value="Pribosyltran"/>
    <property type="match status" value="1"/>
</dbReference>
<dbReference type="InterPro" id="IPR000836">
    <property type="entry name" value="PRTase_dom"/>
</dbReference>
<sequence>MSHCIICHDPMFPQLSWRDLFTPSIPEPICEKCASTLRPIDHNRICTTCSRPLAEKSYACHDCITWSKHPTYSTTLDQNRALYSYNDSLKALIKRFKYDRDYAIASCFSKKMNEVIKIMPSYDILTPIPLNEQRLRDRSFNQSEALLIEANLPYELLLTRTDDTTTRQAKKSKRDRHTTENPFETAHHLATKSILLIDDLYTTGTTIRHAAYTLKQAGAAKVSSVTVGR</sequence>
<dbReference type="InterPro" id="IPR029057">
    <property type="entry name" value="PRTase-like"/>
</dbReference>
<evidence type="ECO:0000313" key="4">
    <source>
        <dbReference type="EMBL" id="MEW9502263.1"/>
    </source>
</evidence>
<evidence type="ECO:0000313" key="5">
    <source>
        <dbReference type="Proteomes" id="UP001556040"/>
    </source>
</evidence>
<evidence type="ECO:0000256" key="2">
    <source>
        <dbReference type="SAM" id="MobiDB-lite"/>
    </source>
</evidence>
<feature type="domain" description="Phosphoribosyltransferase" evidence="3">
    <location>
        <begin position="175"/>
        <end position="227"/>
    </location>
</feature>
<protein>
    <submittedName>
        <fullName evidence="4">ComF family protein</fullName>
    </submittedName>
</protein>
<dbReference type="EMBL" id="JBFMIA010000009">
    <property type="protein sequence ID" value="MEW9502263.1"/>
    <property type="molecule type" value="Genomic_DNA"/>
</dbReference>
<evidence type="ECO:0000256" key="1">
    <source>
        <dbReference type="ARBA" id="ARBA00008007"/>
    </source>
</evidence>
<dbReference type="PANTHER" id="PTHR47505">
    <property type="entry name" value="DNA UTILIZATION PROTEIN YHGH"/>
    <property type="match status" value="1"/>
</dbReference>